<evidence type="ECO:0000313" key="2">
    <source>
        <dbReference type="Proteomes" id="UP000541426"/>
    </source>
</evidence>
<reference evidence="1 2" key="1">
    <citation type="submission" date="2020-08" db="EMBL/GenBank/DDBJ databases">
        <title>Genomic Encyclopedia of Type Strains, Phase IV (KMG-IV): sequencing the most valuable type-strain genomes for metagenomic binning, comparative biology and taxonomic classification.</title>
        <authorList>
            <person name="Goeker M."/>
        </authorList>
    </citation>
    <scope>NUCLEOTIDE SEQUENCE [LARGE SCALE GENOMIC DNA]</scope>
    <source>
        <strain evidence="1 2">DSM 102235</strain>
    </source>
</reference>
<comment type="caution">
    <text evidence="1">The sequence shown here is derived from an EMBL/GenBank/DDBJ whole genome shotgun (WGS) entry which is preliminary data.</text>
</comment>
<proteinExistence type="predicted"/>
<dbReference type="EMBL" id="JACIEJ010000002">
    <property type="protein sequence ID" value="MBB3984715.1"/>
    <property type="molecule type" value="Genomic_DNA"/>
</dbReference>
<dbReference type="AlphaFoldDB" id="A0A7W6DK54"/>
<accession>A0A7W6DK54</accession>
<evidence type="ECO:0000313" key="1">
    <source>
        <dbReference type="EMBL" id="MBB3984715.1"/>
    </source>
</evidence>
<keyword evidence="2" id="KW-1185">Reference proteome</keyword>
<sequence>MARDFDRKVADIQVRVAALNRHTFLLDLSHRPRHDTVWQTITKLKPRCVEDE</sequence>
<organism evidence="1 2">
    <name type="scientific">Sagittula marina</name>
    <dbReference type="NCBI Taxonomy" id="943940"/>
    <lineage>
        <taxon>Bacteria</taxon>
        <taxon>Pseudomonadati</taxon>
        <taxon>Pseudomonadota</taxon>
        <taxon>Alphaproteobacteria</taxon>
        <taxon>Rhodobacterales</taxon>
        <taxon>Roseobacteraceae</taxon>
        <taxon>Sagittula</taxon>
    </lineage>
</organism>
<gene>
    <name evidence="1" type="ORF">GGQ68_001031</name>
</gene>
<dbReference type="Proteomes" id="UP000541426">
    <property type="component" value="Unassembled WGS sequence"/>
</dbReference>
<protein>
    <submittedName>
        <fullName evidence="1">Uncharacterized protein</fullName>
    </submittedName>
</protein>
<name>A0A7W6DK54_9RHOB</name>